<dbReference type="InterPro" id="IPR008928">
    <property type="entry name" value="6-hairpin_glycosidase_sf"/>
</dbReference>
<protein>
    <submittedName>
        <fullName evidence="2">Thioredoxin domain-containing protein</fullName>
    </submittedName>
</protein>
<comment type="caution">
    <text evidence="2">The sequence shown here is derived from an EMBL/GenBank/DDBJ whole genome shotgun (WGS) entry which is preliminary data.</text>
</comment>
<dbReference type="GO" id="GO:0005975">
    <property type="term" value="P:carbohydrate metabolic process"/>
    <property type="evidence" value="ECO:0007669"/>
    <property type="project" value="InterPro"/>
</dbReference>
<dbReference type="SUPFAM" id="SSF52833">
    <property type="entry name" value="Thioredoxin-like"/>
    <property type="match status" value="1"/>
</dbReference>
<dbReference type="Gene3D" id="3.40.30.10">
    <property type="entry name" value="Glutaredoxin"/>
    <property type="match status" value="1"/>
</dbReference>
<dbReference type="CDD" id="cd02955">
    <property type="entry name" value="SSP411"/>
    <property type="match status" value="1"/>
</dbReference>
<evidence type="ECO:0000313" key="3">
    <source>
        <dbReference type="Proteomes" id="UP000681075"/>
    </source>
</evidence>
<dbReference type="PANTHER" id="PTHR42899">
    <property type="entry name" value="SPERMATOGENESIS-ASSOCIATED PROTEIN 20"/>
    <property type="match status" value="1"/>
</dbReference>
<evidence type="ECO:0000313" key="2">
    <source>
        <dbReference type="EMBL" id="GIL40749.1"/>
    </source>
</evidence>
<dbReference type="AlphaFoldDB" id="A0A8S8XFQ3"/>
<dbReference type="InterPro" id="IPR012341">
    <property type="entry name" value="6hp_glycosidase-like_sf"/>
</dbReference>
<gene>
    <name evidence="2" type="ORF">TMPK1_29860</name>
</gene>
<dbReference type="InterPro" id="IPR036249">
    <property type="entry name" value="Thioredoxin-like_sf"/>
</dbReference>
<reference evidence="2" key="1">
    <citation type="submission" date="2021-02" db="EMBL/GenBank/DDBJ databases">
        <title>Genome sequence of Rhodospirillales sp. strain TMPK1 isolated from soil.</title>
        <authorList>
            <person name="Nakai R."/>
            <person name="Kusada H."/>
            <person name="Tamaki H."/>
        </authorList>
    </citation>
    <scope>NUCLEOTIDE SEQUENCE</scope>
    <source>
        <strain evidence="2">TMPK1</strain>
    </source>
</reference>
<dbReference type="Gene3D" id="1.50.10.10">
    <property type="match status" value="1"/>
</dbReference>
<feature type="domain" description="Spermatogenesis-associated protein 20-like TRX" evidence="1">
    <location>
        <begin position="5"/>
        <end position="163"/>
    </location>
</feature>
<dbReference type="InterPro" id="IPR004879">
    <property type="entry name" value="Ssp411-like_TRX"/>
</dbReference>
<dbReference type="Pfam" id="PF03190">
    <property type="entry name" value="Thioredox_DsbH"/>
    <property type="match status" value="1"/>
</dbReference>
<dbReference type="Proteomes" id="UP000681075">
    <property type="component" value="Unassembled WGS sequence"/>
</dbReference>
<accession>A0A8S8XFQ3</accession>
<dbReference type="PIRSF" id="PIRSF006402">
    <property type="entry name" value="UCP006402_thioredoxin"/>
    <property type="match status" value="1"/>
</dbReference>
<sequence>MSMRTNALANETSPYLLQHATNPVDWLPWGDAAFAKARAENKPILLSVGYAACHWCHVMAHESFEQEATAQLMNEKFVAVKVDREERPDLDAIYQSALSLLGQQGGWPLTMFLDADGNPFWGGTYFPPEPRHGRPSFAQVLHRVAELYVSEPDKVVQNRNALLGGLAELATARAGKSLDAAIPERVAARFADSVDPDWGGVGGAPKFPNAPLLRLLWRVWAQHGDEAARDATLLTLVRIVNGGIYDHLGGGFARYSTDAHWLVPHFEKMLYDNAQLLELLTLAWAGTGAGLFAQRAAETVLWLEREMRAEHDAFAATIDADSEGEEGRFYIWTAKEIDDALGGDAALFRRAYDVTDNGNWEDGKSVLQLNHGPDLTDEEAQRLPGLRARLLELRNKRVRPGRDDKILGDWNGMMIAALAFAGDVFGRTAWIARAVEAFDGTITALTGADGRLAHSFRDGKRGARATLDDHAQLARAAITLFETTGEARFLGAARALVTELDTHYWDSQAGGYFSTADDAERLVVRAKTAADAATPSGNGTMLSVLTRLFMLTGDDKLRARADELERAFAGEVERNVFPLAAYLDGVALSRRPLQLVVVGRSDDPATQALADVARRSFVPDRTLLRLSPDARLPAAHPAFGKGLIDGKPAAYVCVGPTCMPPATNTQDLLLRLAEVQAGA</sequence>
<proteinExistence type="predicted"/>
<organism evidence="2 3">
    <name type="scientific">Roseiterribacter gracilis</name>
    <dbReference type="NCBI Taxonomy" id="2812848"/>
    <lineage>
        <taxon>Bacteria</taxon>
        <taxon>Pseudomonadati</taxon>
        <taxon>Pseudomonadota</taxon>
        <taxon>Alphaproteobacteria</taxon>
        <taxon>Rhodospirillales</taxon>
        <taxon>Roseiterribacteraceae</taxon>
        <taxon>Roseiterribacter</taxon>
    </lineage>
</organism>
<evidence type="ECO:0000259" key="1">
    <source>
        <dbReference type="Pfam" id="PF03190"/>
    </source>
</evidence>
<dbReference type="SUPFAM" id="SSF48208">
    <property type="entry name" value="Six-hairpin glycosidases"/>
    <property type="match status" value="1"/>
</dbReference>
<dbReference type="InterPro" id="IPR024705">
    <property type="entry name" value="Ssp411"/>
</dbReference>
<dbReference type="PANTHER" id="PTHR42899:SF1">
    <property type="entry name" value="SPERMATOGENESIS-ASSOCIATED PROTEIN 20"/>
    <property type="match status" value="1"/>
</dbReference>
<name>A0A8S8XFQ3_9PROT</name>
<dbReference type="EMBL" id="BOPV01000001">
    <property type="protein sequence ID" value="GIL40749.1"/>
    <property type="molecule type" value="Genomic_DNA"/>
</dbReference>
<keyword evidence="3" id="KW-1185">Reference proteome</keyword>